<dbReference type="HOGENOM" id="CLU_2196409_0_0_1"/>
<organism evidence="2 3">
    <name type="scientific">Aureobasidium namibiae CBS 147.97</name>
    <dbReference type="NCBI Taxonomy" id="1043004"/>
    <lineage>
        <taxon>Eukaryota</taxon>
        <taxon>Fungi</taxon>
        <taxon>Dikarya</taxon>
        <taxon>Ascomycota</taxon>
        <taxon>Pezizomycotina</taxon>
        <taxon>Dothideomycetes</taxon>
        <taxon>Dothideomycetidae</taxon>
        <taxon>Dothideales</taxon>
        <taxon>Saccotheciaceae</taxon>
        <taxon>Aureobasidium</taxon>
    </lineage>
</organism>
<feature type="transmembrane region" description="Helical" evidence="1">
    <location>
        <begin position="74"/>
        <end position="93"/>
    </location>
</feature>
<keyword evidence="3" id="KW-1185">Reference proteome</keyword>
<dbReference type="AlphaFoldDB" id="A0A074WSE1"/>
<proteinExistence type="predicted"/>
<evidence type="ECO:0000256" key="1">
    <source>
        <dbReference type="SAM" id="Phobius"/>
    </source>
</evidence>
<keyword evidence="1" id="KW-0472">Membrane</keyword>
<name>A0A074WSE1_9PEZI</name>
<sequence>MITNRCSLGVALYEVIISATNKEVNKIVALVIKIVKKAYFNRTKFASINNKRRANLLEVKLLLDLNLKTPINSLYYLFKLLCLTSVILLSNYFKPYRSSTNSSKVELN</sequence>
<gene>
    <name evidence="2" type="ORF">M436DRAFT_61365</name>
</gene>
<reference evidence="2 3" key="1">
    <citation type="journal article" date="2014" name="BMC Genomics">
        <title>Genome sequencing of four Aureobasidium pullulans varieties: biotechnological potential, stress tolerance, and description of new species.</title>
        <authorList>
            <person name="Gostin Ar C."/>
            <person name="Ohm R.A."/>
            <person name="Kogej T."/>
            <person name="Sonjak S."/>
            <person name="Turk M."/>
            <person name="Zajc J."/>
            <person name="Zalar P."/>
            <person name="Grube M."/>
            <person name="Sun H."/>
            <person name="Han J."/>
            <person name="Sharma A."/>
            <person name="Chiniquy J."/>
            <person name="Ngan C.Y."/>
            <person name="Lipzen A."/>
            <person name="Barry K."/>
            <person name="Grigoriev I.V."/>
            <person name="Gunde-Cimerman N."/>
        </authorList>
    </citation>
    <scope>NUCLEOTIDE SEQUENCE [LARGE SCALE GENOMIC DNA]</scope>
    <source>
        <strain evidence="2 3">CBS 147.97</strain>
    </source>
</reference>
<keyword evidence="1" id="KW-0812">Transmembrane</keyword>
<dbReference type="GeneID" id="25413177"/>
<evidence type="ECO:0000313" key="2">
    <source>
        <dbReference type="EMBL" id="KEQ76085.1"/>
    </source>
</evidence>
<protein>
    <submittedName>
        <fullName evidence="2">Uncharacterized protein</fullName>
    </submittedName>
</protein>
<keyword evidence="1" id="KW-1133">Transmembrane helix</keyword>
<accession>A0A074WSE1</accession>
<evidence type="ECO:0000313" key="3">
    <source>
        <dbReference type="Proteomes" id="UP000027730"/>
    </source>
</evidence>
<dbReference type="RefSeq" id="XP_013430309.1">
    <property type="nucleotide sequence ID" value="XM_013574855.1"/>
</dbReference>
<dbReference type="Proteomes" id="UP000027730">
    <property type="component" value="Unassembled WGS sequence"/>
</dbReference>
<dbReference type="EMBL" id="KL584704">
    <property type="protein sequence ID" value="KEQ76085.1"/>
    <property type="molecule type" value="Genomic_DNA"/>
</dbReference>